<gene>
    <name evidence="1" type="ORF">TM448A00172_0002</name>
    <name evidence="2" type="ORF">TM448B00344_0035</name>
</gene>
<evidence type="ECO:0000313" key="2">
    <source>
        <dbReference type="EMBL" id="QJH95089.1"/>
    </source>
</evidence>
<sequence length="83" mass="9847">MKTHNKQMVAHLKARGIICRAKYIEKGSLKGFWRLYNPNTTWWDNKELQQKLKNFSFTNWDGAELANHHGNGGMFHIFVKWNN</sequence>
<proteinExistence type="predicted"/>
<evidence type="ECO:0000313" key="1">
    <source>
        <dbReference type="EMBL" id="QJA45043.1"/>
    </source>
</evidence>
<accession>A0A6H1ZAW4</accession>
<dbReference type="AlphaFoldDB" id="A0A6H1ZAW4"/>
<dbReference type="EMBL" id="MT143985">
    <property type="protein sequence ID" value="QJA45043.1"/>
    <property type="molecule type" value="Genomic_DNA"/>
</dbReference>
<dbReference type="EMBL" id="MT144612">
    <property type="protein sequence ID" value="QJH95089.1"/>
    <property type="molecule type" value="Genomic_DNA"/>
</dbReference>
<reference evidence="1" key="1">
    <citation type="submission" date="2020-03" db="EMBL/GenBank/DDBJ databases">
        <title>The deep terrestrial virosphere.</title>
        <authorList>
            <person name="Holmfeldt K."/>
            <person name="Nilsson E."/>
            <person name="Simone D."/>
            <person name="Lopez-Fernandez M."/>
            <person name="Wu X."/>
            <person name="de Brujin I."/>
            <person name="Lundin D."/>
            <person name="Andersson A."/>
            <person name="Bertilsson S."/>
            <person name="Dopson M."/>
        </authorList>
    </citation>
    <scope>NUCLEOTIDE SEQUENCE</scope>
    <source>
        <strain evidence="1">TM448A00172</strain>
        <strain evidence="2">TM448B00344</strain>
    </source>
</reference>
<organism evidence="1">
    <name type="scientific">viral metagenome</name>
    <dbReference type="NCBI Taxonomy" id="1070528"/>
    <lineage>
        <taxon>unclassified sequences</taxon>
        <taxon>metagenomes</taxon>
        <taxon>organismal metagenomes</taxon>
    </lineage>
</organism>
<protein>
    <submittedName>
        <fullName evidence="1">Uncharacterized protein</fullName>
    </submittedName>
</protein>
<name>A0A6H1ZAW4_9ZZZZ</name>